<dbReference type="Pfam" id="PF04607">
    <property type="entry name" value="RelA_SpoT"/>
    <property type="match status" value="1"/>
</dbReference>
<sequence length="266" mass="30166">MFMNSMNKLFRTFFIFLLLLSTRTGFAATHEFQNQVKDQSDNYAARQSLPKNLTGLYSISNLHHQAPRQTSSDLDTLYSQAQPAQDELNLLIEQMINNTSLTASLPPIKTYARAKNKISTKFNGDASQITDLARASIVANNIHDLMQVYQTLSEQTTVLQVKNRFASPKESGYRDLNALIKLPKTEMVVEVQLHLNEIAKIKSGAEHETYQEVQGIEALANSENRRLLDTETARIVQLRQDSHKQYHKAWLNYKRIDNAGVIQVAA</sequence>
<dbReference type="GO" id="GO:0015969">
    <property type="term" value="P:guanosine tetraphosphate metabolic process"/>
    <property type="evidence" value="ECO:0007669"/>
    <property type="project" value="InterPro"/>
</dbReference>
<proteinExistence type="predicted"/>
<dbReference type="EMBL" id="VKGK01000053">
    <property type="protein sequence ID" value="TRY10902.1"/>
    <property type="molecule type" value="Genomic_DNA"/>
</dbReference>
<name>A0A553JEM3_SHEHA</name>
<keyword evidence="3" id="KW-0418">Kinase</keyword>
<evidence type="ECO:0000313" key="3">
    <source>
        <dbReference type="EMBL" id="TRY10902.1"/>
    </source>
</evidence>
<dbReference type="Proteomes" id="UP000318126">
    <property type="component" value="Unassembled WGS sequence"/>
</dbReference>
<evidence type="ECO:0000259" key="2">
    <source>
        <dbReference type="SMART" id="SM00954"/>
    </source>
</evidence>
<evidence type="ECO:0000313" key="4">
    <source>
        <dbReference type="Proteomes" id="UP000318126"/>
    </source>
</evidence>
<feature type="chain" id="PRO_5022223680" evidence="1">
    <location>
        <begin position="28"/>
        <end position="266"/>
    </location>
</feature>
<dbReference type="SUPFAM" id="SSF81301">
    <property type="entry name" value="Nucleotidyltransferase"/>
    <property type="match status" value="1"/>
</dbReference>
<dbReference type="SMART" id="SM00954">
    <property type="entry name" value="RelA_SpoT"/>
    <property type="match status" value="1"/>
</dbReference>
<accession>A0A553JEM3</accession>
<gene>
    <name evidence="3" type="ORF">FN961_24690</name>
</gene>
<dbReference type="CDD" id="cd05399">
    <property type="entry name" value="NT_Rel-Spo_like"/>
    <property type="match status" value="1"/>
</dbReference>
<dbReference type="Gene3D" id="3.30.460.10">
    <property type="entry name" value="Beta Polymerase, domain 2"/>
    <property type="match status" value="1"/>
</dbReference>
<comment type="caution">
    <text evidence="3">The sequence shown here is derived from an EMBL/GenBank/DDBJ whole genome shotgun (WGS) entry which is preliminary data.</text>
</comment>
<dbReference type="OrthoDB" id="5823369at2"/>
<dbReference type="InterPro" id="IPR007685">
    <property type="entry name" value="RelA_SpoT"/>
</dbReference>
<keyword evidence="3" id="KW-0808">Transferase</keyword>
<protein>
    <submittedName>
        <fullName evidence="3">GTP pyrophosphokinase</fullName>
    </submittedName>
</protein>
<reference evidence="4" key="1">
    <citation type="submission" date="2019-07" db="EMBL/GenBank/DDBJ databases">
        <title>Shewanella sp. YLB-08 draft genomic sequence.</title>
        <authorList>
            <person name="Yu L."/>
        </authorList>
    </citation>
    <scope>NUCLEOTIDE SEQUENCE [LARGE SCALE GENOMIC DNA]</scope>
    <source>
        <strain evidence="4">JCM 20706</strain>
    </source>
</reference>
<dbReference type="InterPro" id="IPR043519">
    <property type="entry name" value="NT_sf"/>
</dbReference>
<keyword evidence="4" id="KW-1185">Reference proteome</keyword>
<dbReference type="AlphaFoldDB" id="A0A553JEM3"/>
<dbReference type="GO" id="GO:0016301">
    <property type="term" value="F:kinase activity"/>
    <property type="evidence" value="ECO:0007669"/>
    <property type="project" value="UniProtKB-KW"/>
</dbReference>
<feature type="signal peptide" evidence="1">
    <location>
        <begin position="1"/>
        <end position="27"/>
    </location>
</feature>
<feature type="domain" description="RelA/SpoT" evidence="2">
    <location>
        <begin position="112"/>
        <end position="214"/>
    </location>
</feature>
<organism evidence="3 4">
    <name type="scientific">Shewanella hanedai</name>
    <name type="common">Alteromonas hanedai</name>
    <dbReference type="NCBI Taxonomy" id="25"/>
    <lineage>
        <taxon>Bacteria</taxon>
        <taxon>Pseudomonadati</taxon>
        <taxon>Pseudomonadota</taxon>
        <taxon>Gammaproteobacteria</taxon>
        <taxon>Alteromonadales</taxon>
        <taxon>Shewanellaceae</taxon>
        <taxon>Shewanella</taxon>
    </lineage>
</organism>
<keyword evidence="1" id="KW-0732">Signal</keyword>
<evidence type="ECO:0000256" key="1">
    <source>
        <dbReference type="SAM" id="SignalP"/>
    </source>
</evidence>